<evidence type="ECO:0000313" key="10">
    <source>
        <dbReference type="EMBL" id="WDH80908.1"/>
    </source>
</evidence>
<feature type="binding site" evidence="6">
    <location>
        <position position="160"/>
    </location>
    <ligand>
        <name>substrate</name>
    </ligand>
</feature>
<feature type="domain" description="Mandelate racemase/muconate lactonizing enzyme C-terminal" evidence="9">
    <location>
        <begin position="141"/>
        <end position="240"/>
    </location>
</feature>
<keyword evidence="13" id="KW-1185">Reference proteome</keyword>
<dbReference type="FunFam" id="3.30.390.10:FF:000009">
    <property type="entry name" value="Hydrophobic dipeptide epimerase"/>
    <property type="match status" value="1"/>
</dbReference>
<evidence type="ECO:0000313" key="12">
    <source>
        <dbReference type="Proteomes" id="UP001220962"/>
    </source>
</evidence>
<feature type="binding site" evidence="6">
    <location>
        <position position="296"/>
    </location>
    <ligand>
        <name>substrate</name>
    </ligand>
</feature>
<evidence type="ECO:0000256" key="2">
    <source>
        <dbReference type="ARBA" id="ARBA00022723"/>
    </source>
</evidence>
<feature type="binding site" evidence="6">
    <location>
        <position position="135"/>
    </location>
    <ligand>
        <name>substrate</name>
    </ligand>
</feature>
<dbReference type="SUPFAM" id="SSF54826">
    <property type="entry name" value="Enolase N-terminal domain-like"/>
    <property type="match status" value="1"/>
</dbReference>
<evidence type="ECO:0000256" key="1">
    <source>
        <dbReference type="ARBA" id="ARBA00008031"/>
    </source>
</evidence>
<dbReference type="InterPro" id="IPR029017">
    <property type="entry name" value="Enolase-like_N"/>
</dbReference>
<dbReference type="GO" id="GO:0006518">
    <property type="term" value="P:peptide metabolic process"/>
    <property type="evidence" value="ECO:0007669"/>
    <property type="project" value="UniProtKB-ARBA"/>
</dbReference>
<evidence type="ECO:0000259" key="9">
    <source>
        <dbReference type="SMART" id="SM00922"/>
    </source>
</evidence>
<dbReference type="InterPro" id="IPR034603">
    <property type="entry name" value="Dipeptide_epimerase"/>
</dbReference>
<comment type="similarity">
    <text evidence="1 8">Belongs to the mandelate racemase/muconate lactonizing enzyme family.</text>
</comment>
<feature type="binding site" evidence="7">
    <location>
        <position position="219"/>
    </location>
    <ligand>
        <name>Mg(2+)</name>
        <dbReference type="ChEBI" id="CHEBI:18420"/>
    </ligand>
</feature>
<evidence type="ECO:0000313" key="13">
    <source>
        <dbReference type="Proteomes" id="UP001221519"/>
    </source>
</evidence>
<feature type="binding site" evidence="7">
    <location>
        <position position="244"/>
    </location>
    <ligand>
        <name>Mg(2+)</name>
        <dbReference type="ChEBI" id="CHEBI:18420"/>
    </ligand>
</feature>
<dbReference type="Proteomes" id="UP001220962">
    <property type="component" value="Chromosome"/>
</dbReference>
<keyword evidence="2 7" id="KW-0479">Metal-binding</keyword>
<reference evidence="10 13" key="1">
    <citation type="submission" date="2023-02" db="EMBL/GenBank/DDBJ databases">
        <title>Pathogen: clinical or host-associated sample.</title>
        <authorList>
            <person name="Hergert J."/>
            <person name="Casey R."/>
            <person name="Wagner J."/>
            <person name="Young E.L."/>
            <person name="Oakeson K.F."/>
        </authorList>
    </citation>
    <scope>NUCLEOTIDE SEQUENCE</scope>
    <source>
        <strain evidence="11 13">2022CK-00829</strain>
        <strain evidence="10">2022CK-00830</strain>
    </source>
</reference>
<dbReference type="Gene3D" id="3.20.20.120">
    <property type="entry name" value="Enolase-like C-terminal domain"/>
    <property type="match status" value="1"/>
</dbReference>
<feature type="binding site" evidence="6">
    <location>
        <position position="298"/>
    </location>
    <ligand>
        <name>substrate</name>
    </ligand>
</feature>
<dbReference type="AlphaFoldDB" id="A0AAX3MU38"/>
<accession>A0AAX3MU38</accession>
<dbReference type="InterPro" id="IPR029065">
    <property type="entry name" value="Enolase_C-like"/>
</dbReference>
<dbReference type="EMBL" id="CP118108">
    <property type="protein sequence ID" value="WDI00608.1"/>
    <property type="molecule type" value="Genomic_DNA"/>
</dbReference>
<evidence type="ECO:0000256" key="5">
    <source>
        <dbReference type="PIRSR" id="PIRSR634603-1"/>
    </source>
</evidence>
<dbReference type="EC" id="5.1.1.-" evidence="8"/>
<gene>
    <name evidence="10" type="ORF">PUW23_15325</name>
    <name evidence="11" type="ORF">PUW25_15085</name>
</gene>
<feature type="binding site" evidence="6">
    <location>
        <position position="323"/>
    </location>
    <ligand>
        <name>substrate</name>
    </ligand>
</feature>
<dbReference type="CDD" id="cd03319">
    <property type="entry name" value="L-Ala-DL-Glu_epimerase"/>
    <property type="match status" value="1"/>
</dbReference>
<evidence type="ECO:0000256" key="8">
    <source>
        <dbReference type="RuleBase" id="RU366006"/>
    </source>
</evidence>
<organism evidence="10 12">
    <name type="scientific">Paenibacillus urinalis</name>
    <dbReference type="NCBI Taxonomy" id="521520"/>
    <lineage>
        <taxon>Bacteria</taxon>
        <taxon>Bacillati</taxon>
        <taxon>Bacillota</taxon>
        <taxon>Bacilli</taxon>
        <taxon>Bacillales</taxon>
        <taxon>Paenibacillaceae</taxon>
        <taxon>Paenibacillus</taxon>
    </lineage>
</organism>
<evidence type="ECO:0000313" key="11">
    <source>
        <dbReference type="EMBL" id="WDI00608.1"/>
    </source>
</evidence>
<dbReference type="PANTHER" id="PTHR48073">
    <property type="entry name" value="O-SUCCINYLBENZOATE SYNTHASE-RELATED"/>
    <property type="match status" value="1"/>
</dbReference>
<evidence type="ECO:0000256" key="6">
    <source>
        <dbReference type="PIRSR" id="PIRSR634603-2"/>
    </source>
</evidence>
<dbReference type="InterPro" id="IPR013341">
    <property type="entry name" value="Mandelate_racemase_N_dom"/>
</dbReference>
<dbReference type="InterPro" id="IPR013342">
    <property type="entry name" value="Mandelate_racemase_C"/>
</dbReference>
<feature type="active site" description="Proton acceptor; specific for (R)-substrate epimerization" evidence="5">
    <location>
        <position position="162"/>
    </location>
</feature>
<proteinExistence type="inferred from homology"/>
<dbReference type="Pfam" id="PF13378">
    <property type="entry name" value="MR_MLE_C"/>
    <property type="match status" value="1"/>
</dbReference>
<keyword evidence="4 8" id="KW-0413">Isomerase</keyword>
<dbReference type="PANTHER" id="PTHR48073:SF2">
    <property type="entry name" value="O-SUCCINYLBENZOATE SYNTHASE"/>
    <property type="match status" value="1"/>
</dbReference>
<dbReference type="SFLD" id="SFLDS00001">
    <property type="entry name" value="Enolase"/>
    <property type="match status" value="1"/>
</dbReference>
<evidence type="ECO:0000256" key="3">
    <source>
        <dbReference type="ARBA" id="ARBA00022842"/>
    </source>
</evidence>
<protein>
    <recommendedName>
        <fullName evidence="8">Dipeptide epimerase</fullName>
        <ecNumber evidence="8">5.1.1.-</ecNumber>
    </recommendedName>
</protein>
<feature type="binding site" evidence="7">
    <location>
        <position position="191"/>
    </location>
    <ligand>
        <name>Mg(2+)</name>
        <dbReference type="ChEBI" id="CHEBI:18420"/>
    </ligand>
</feature>
<dbReference type="RefSeq" id="WP_047910467.1">
    <property type="nucleotide sequence ID" value="NZ_CP118101.1"/>
</dbReference>
<name>A0AAX3MU38_9BACL</name>
<sequence length="367" mass="40126">MQIQNIEVMRKYTPLIKPFKTALRTVTQSESILVRMTASDGRIGWGEAPATVVITGDSLDSIESAVLHTLGPAIQGRSLLAYEQLLQTIHTVMVGSSSAKAAVDMAIYDLLAQYSGMPLYQFLGGYRDRIETDFTVSVGTMAEMADDAERCVAEGFNVLKIKVGKDPIEEDIARIQEIRNRVGNQVGIRLDANQGWQVKEAIRCIRKLEDLNLNIELVEQPVRASDLTGLKTVTDAVDTLIMADESVFTPSQALEVLQHRAADLINIKLMKAGGIYKAQMINQLAEEYGVECMVGSMIESKVAVTAAAHFAASKKNITRFDFDAPLMMDCRDINGGVVYDGRVIRFTDAAGLGIHDVHIQEGMGVTG</sequence>
<dbReference type="InterPro" id="IPR036849">
    <property type="entry name" value="Enolase-like_C_sf"/>
</dbReference>
<dbReference type="EMBL" id="CP118101">
    <property type="protein sequence ID" value="WDH80908.1"/>
    <property type="molecule type" value="Genomic_DNA"/>
</dbReference>
<feature type="binding site" evidence="6">
    <location>
        <position position="321"/>
    </location>
    <ligand>
        <name>substrate</name>
    </ligand>
</feature>
<feature type="active site" description="Proton acceptor; specific for (S)-substrate epimerization" evidence="5">
    <location>
        <position position="268"/>
    </location>
</feature>
<dbReference type="GO" id="GO:0016855">
    <property type="term" value="F:racemase and epimerase activity, acting on amino acids and derivatives"/>
    <property type="evidence" value="ECO:0007669"/>
    <property type="project" value="UniProtKB-UniRule"/>
</dbReference>
<dbReference type="SFLD" id="SFLDG00180">
    <property type="entry name" value="muconate_cycloisomerase"/>
    <property type="match status" value="1"/>
</dbReference>
<evidence type="ECO:0000256" key="7">
    <source>
        <dbReference type="PIRSR" id="PIRSR634603-3"/>
    </source>
</evidence>
<dbReference type="Proteomes" id="UP001221519">
    <property type="component" value="Chromosome"/>
</dbReference>
<dbReference type="SFLD" id="SFLDF00009">
    <property type="entry name" value="o-succinylbenzoate_synthase"/>
    <property type="match status" value="1"/>
</dbReference>
<dbReference type="SUPFAM" id="SSF51604">
    <property type="entry name" value="Enolase C-terminal domain-like"/>
    <property type="match status" value="1"/>
</dbReference>
<evidence type="ECO:0000256" key="4">
    <source>
        <dbReference type="ARBA" id="ARBA00023235"/>
    </source>
</evidence>
<dbReference type="Pfam" id="PF02746">
    <property type="entry name" value="MR_MLE_N"/>
    <property type="match status" value="1"/>
</dbReference>
<comment type="cofactor">
    <cofactor evidence="7 8">
        <name>Mg(2+)</name>
        <dbReference type="ChEBI" id="CHEBI:18420"/>
    </cofactor>
    <text evidence="7 8">Binds 1 Mg(2+) ion per subunit.</text>
</comment>
<dbReference type="GO" id="GO:0000287">
    <property type="term" value="F:magnesium ion binding"/>
    <property type="evidence" value="ECO:0007669"/>
    <property type="project" value="UniProtKB-ARBA"/>
</dbReference>
<keyword evidence="3 7" id="KW-0460">Magnesium</keyword>
<dbReference type="Gene3D" id="3.30.390.10">
    <property type="entry name" value="Enolase-like, N-terminal domain"/>
    <property type="match status" value="1"/>
</dbReference>
<feature type="binding site" evidence="6">
    <location>
        <position position="24"/>
    </location>
    <ligand>
        <name>substrate</name>
    </ligand>
</feature>
<dbReference type="SMART" id="SM00922">
    <property type="entry name" value="MR_MLE"/>
    <property type="match status" value="1"/>
</dbReference>